<keyword evidence="2 3" id="KW-0802">TPR repeat</keyword>
<dbReference type="InterPro" id="IPR019734">
    <property type="entry name" value="TPR_rpt"/>
</dbReference>
<name>A0A7G1HRA3_9BACT</name>
<dbReference type="Proteomes" id="UP000594042">
    <property type="component" value="Chromosome"/>
</dbReference>
<dbReference type="Pfam" id="PF13432">
    <property type="entry name" value="TPR_16"/>
    <property type="match status" value="1"/>
</dbReference>
<dbReference type="SUPFAM" id="SSF48452">
    <property type="entry name" value="TPR-like"/>
    <property type="match status" value="2"/>
</dbReference>
<organism evidence="5 6">
    <name type="scientific">Coprobacter secundus subsp. similis</name>
    <dbReference type="NCBI Taxonomy" id="2751153"/>
    <lineage>
        <taxon>Bacteria</taxon>
        <taxon>Pseudomonadati</taxon>
        <taxon>Bacteroidota</taxon>
        <taxon>Bacteroidia</taxon>
        <taxon>Bacteroidales</taxon>
        <taxon>Barnesiellaceae</taxon>
        <taxon>Coprobacter</taxon>
    </lineage>
</organism>
<evidence type="ECO:0008006" key="7">
    <source>
        <dbReference type="Google" id="ProtNLM"/>
    </source>
</evidence>
<sequence length="411" mass="47610">MKKTFLTATLCLAATGAFAQMKSVNQAFSEAKMENPNFKEARATIQQALTNPETENVAKTWYVAGFIENKAFEADQKKQLLNQKVDEKNLYNALYDNYKYYIKAVGLDTLPNEKNKVKPKYLKDIRNTLKNNHVYFWNAGGYFFNANDFKTAYKMWNVYLDIPKLGFMAPAEIKMDSTYTMIKYNAAIAAIRAEDNKLAIKCLEELKKDNYNPQDVYKLLTYEYELEKDTVNLINTLKEAVNKFGSADKDSQFMLRLINLYIYTGKSQEAIDYLKKAVEAEPENAEYWKVMGGLYYESLKDEEKAIECILKAIEIKPDYAEALGELGRIYYNRAVNFNTEISNIRDNKKYQEEKEKKVIPAFKEALPYYEKAHQLKPDENEYKIALRGIYYNLDDAENLKKIEAEMGALAQ</sequence>
<evidence type="ECO:0000256" key="3">
    <source>
        <dbReference type="PROSITE-ProRule" id="PRU00339"/>
    </source>
</evidence>
<dbReference type="InterPro" id="IPR011990">
    <property type="entry name" value="TPR-like_helical_dom_sf"/>
</dbReference>
<evidence type="ECO:0000256" key="2">
    <source>
        <dbReference type="ARBA" id="ARBA00022803"/>
    </source>
</evidence>
<protein>
    <recommendedName>
        <fullName evidence="7">Tetratricopeptide repeat protein</fullName>
    </recommendedName>
</protein>
<dbReference type="SMART" id="SM00028">
    <property type="entry name" value="TPR"/>
    <property type="match status" value="2"/>
</dbReference>
<dbReference type="Gene3D" id="1.25.40.10">
    <property type="entry name" value="Tetratricopeptide repeat domain"/>
    <property type="match status" value="3"/>
</dbReference>
<feature type="repeat" description="TPR" evidence="3">
    <location>
        <begin position="251"/>
        <end position="284"/>
    </location>
</feature>
<dbReference type="PROSITE" id="PS50005">
    <property type="entry name" value="TPR"/>
    <property type="match status" value="1"/>
</dbReference>
<dbReference type="AlphaFoldDB" id="A0A7G1HRA3"/>
<evidence type="ECO:0000256" key="4">
    <source>
        <dbReference type="SAM" id="SignalP"/>
    </source>
</evidence>
<reference evidence="6" key="1">
    <citation type="submission" date="2020-07" db="EMBL/GenBank/DDBJ databases">
        <title>Complete genome sequencing of Coprobacter sp. strain 2CBH44.</title>
        <authorList>
            <person name="Sakamoto M."/>
            <person name="Murakami T."/>
            <person name="Mori H."/>
        </authorList>
    </citation>
    <scope>NUCLEOTIDE SEQUENCE [LARGE SCALE GENOMIC DNA]</scope>
    <source>
        <strain evidence="6">2CBH44</strain>
    </source>
</reference>
<dbReference type="RefSeq" id="WP_021930183.1">
    <property type="nucleotide sequence ID" value="NZ_AP023322.1"/>
</dbReference>
<keyword evidence="1" id="KW-0677">Repeat</keyword>
<feature type="signal peptide" evidence="4">
    <location>
        <begin position="1"/>
        <end position="19"/>
    </location>
</feature>
<gene>
    <name evidence="5" type="ORF">Cop2CBH44_05720</name>
</gene>
<evidence type="ECO:0000256" key="1">
    <source>
        <dbReference type="ARBA" id="ARBA00022737"/>
    </source>
</evidence>
<keyword evidence="6" id="KW-1185">Reference proteome</keyword>
<dbReference type="EMBL" id="AP023322">
    <property type="protein sequence ID" value="BCI62219.1"/>
    <property type="molecule type" value="Genomic_DNA"/>
</dbReference>
<dbReference type="PANTHER" id="PTHR45586">
    <property type="entry name" value="TPR REPEAT-CONTAINING PROTEIN PA4667"/>
    <property type="match status" value="1"/>
</dbReference>
<keyword evidence="4" id="KW-0732">Signal</keyword>
<dbReference type="KEGG" id="copr:Cop2CBH44_05720"/>
<evidence type="ECO:0000313" key="5">
    <source>
        <dbReference type="EMBL" id="BCI62219.1"/>
    </source>
</evidence>
<proteinExistence type="predicted"/>
<accession>A0A7G1HRA3</accession>
<dbReference type="InterPro" id="IPR051012">
    <property type="entry name" value="CellSynth/LPSAsmb/PSIAsmb"/>
</dbReference>
<dbReference type="PANTHER" id="PTHR45586:SF1">
    <property type="entry name" value="LIPOPOLYSACCHARIDE ASSEMBLY PROTEIN B"/>
    <property type="match status" value="1"/>
</dbReference>
<evidence type="ECO:0000313" key="6">
    <source>
        <dbReference type="Proteomes" id="UP000594042"/>
    </source>
</evidence>
<feature type="chain" id="PRO_5028811395" description="Tetratricopeptide repeat protein" evidence="4">
    <location>
        <begin position="20"/>
        <end position="411"/>
    </location>
</feature>